<keyword evidence="2" id="KW-1185">Reference proteome</keyword>
<evidence type="ECO:0000313" key="1">
    <source>
        <dbReference type="EMBL" id="EIE82126.1"/>
    </source>
</evidence>
<dbReference type="RefSeq" id="XP_067517522.1">
    <property type="nucleotide sequence ID" value="XM_067661421.1"/>
</dbReference>
<dbReference type="Proteomes" id="UP000009138">
    <property type="component" value="Unassembled WGS sequence"/>
</dbReference>
<evidence type="ECO:0000313" key="2">
    <source>
        <dbReference type="Proteomes" id="UP000009138"/>
    </source>
</evidence>
<dbReference type="InParanoid" id="I1C0Z6"/>
<dbReference type="EMBL" id="CH476736">
    <property type="protein sequence ID" value="EIE82126.1"/>
    <property type="molecule type" value="Genomic_DNA"/>
</dbReference>
<gene>
    <name evidence="1" type="ORF">RO3G_06831</name>
</gene>
<protein>
    <submittedName>
        <fullName evidence="1">Uncharacterized protein</fullName>
    </submittedName>
</protein>
<dbReference type="AlphaFoldDB" id="I1C0Z6"/>
<dbReference type="VEuPathDB" id="FungiDB:RO3G_06831"/>
<sequence>MIIASLHGTAIVFLILEDGSITWVKFFSELYLNFYRCSVNSDLWISVIRLLFISSLWRRLRNCPIDTLNLVEILFDSVQTISVSPRKNWFNL</sequence>
<reference evidence="1 2" key="1">
    <citation type="journal article" date="2009" name="PLoS Genet.">
        <title>Genomic analysis of the basal lineage fungus Rhizopus oryzae reveals a whole-genome duplication.</title>
        <authorList>
            <person name="Ma L.-J."/>
            <person name="Ibrahim A.S."/>
            <person name="Skory C."/>
            <person name="Grabherr M.G."/>
            <person name="Burger G."/>
            <person name="Butler M."/>
            <person name="Elias M."/>
            <person name="Idnurm A."/>
            <person name="Lang B.F."/>
            <person name="Sone T."/>
            <person name="Abe A."/>
            <person name="Calvo S.E."/>
            <person name="Corrochano L.M."/>
            <person name="Engels R."/>
            <person name="Fu J."/>
            <person name="Hansberg W."/>
            <person name="Kim J.-M."/>
            <person name="Kodira C.D."/>
            <person name="Koehrsen M.J."/>
            <person name="Liu B."/>
            <person name="Miranda-Saavedra D."/>
            <person name="O'Leary S."/>
            <person name="Ortiz-Castellanos L."/>
            <person name="Poulter R."/>
            <person name="Rodriguez-Romero J."/>
            <person name="Ruiz-Herrera J."/>
            <person name="Shen Y.-Q."/>
            <person name="Zeng Q."/>
            <person name="Galagan J."/>
            <person name="Birren B.W."/>
            <person name="Cuomo C.A."/>
            <person name="Wickes B.L."/>
        </authorList>
    </citation>
    <scope>NUCLEOTIDE SEQUENCE [LARGE SCALE GENOMIC DNA]</scope>
    <source>
        <strain evidence="2">RA 99-880 / ATCC MYA-4621 / FGSC 9543 / NRRL 43880</strain>
    </source>
</reference>
<dbReference type="GeneID" id="93613802"/>
<proteinExistence type="predicted"/>
<organism evidence="1 2">
    <name type="scientific">Rhizopus delemar (strain RA 99-880 / ATCC MYA-4621 / FGSC 9543 / NRRL 43880)</name>
    <name type="common">Mucormycosis agent</name>
    <name type="synonym">Rhizopus arrhizus var. delemar</name>
    <dbReference type="NCBI Taxonomy" id="246409"/>
    <lineage>
        <taxon>Eukaryota</taxon>
        <taxon>Fungi</taxon>
        <taxon>Fungi incertae sedis</taxon>
        <taxon>Mucoromycota</taxon>
        <taxon>Mucoromycotina</taxon>
        <taxon>Mucoromycetes</taxon>
        <taxon>Mucorales</taxon>
        <taxon>Mucorineae</taxon>
        <taxon>Rhizopodaceae</taxon>
        <taxon>Rhizopus</taxon>
    </lineage>
</organism>
<accession>I1C0Z6</accession>
<name>I1C0Z6_RHIO9</name>